<evidence type="ECO:0000256" key="4">
    <source>
        <dbReference type="ARBA" id="ARBA00022840"/>
    </source>
</evidence>
<protein>
    <submittedName>
        <fullName evidence="6">ABC transporter ATP-binding protein</fullName>
    </submittedName>
</protein>
<reference evidence="6 7" key="1">
    <citation type="submission" date="2016-06" db="EMBL/GenBank/DDBJ databases">
        <title>Four novel species of enterococci isolated from chicken manure.</title>
        <authorList>
            <person name="Van Tyne D."/>
        </authorList>
    </citation>
    <scope>NUCLEOTIDE SEQUENCE [LARGE SCALE GENOMIC DNA]</scope>
    <source>
        <strain evidence="6 7">CU12B</strain>
    </source>
</reference>
<dbReference type="InterPro" id="IPR017871">
    <property type="entry name" value="ABC_transporter-like_CS"/>
</dbReference>
<dbReference type="Pfam" id="PF00005">
    <property type="entry name" value="ABC_tran"/>
    <property type="match status" value="1"/>
</dbReference>
<evidence type="ECO:0000259" key="5">
    <source>
        <dbReference type="PROSITE" id="PS50893"/>
    </source>
</evidence>
<dbReference type="PROSITE" id="PS50893">
    <property type="entry name" value="ABC_TRANSPORTER_2"/>
    <property type="match status" value="1"/>
</dbReference>
<name>A0ABQ6Z1V9_9ENTE</name>
<gene>
    <name evidence="6" type="ORF">BAU17_07480</name>
</gene>
<keyword evidence="3" id="KW-0547">Nucleotide-binding</keyword>
<evidence type="ECO:0000256" key="3">
    <source>
        <dbReference type="ARBA" id="ARBA00022741"/>
    </source>
</evidence>
<proteinExistence type="inferred from homology"/>
<dbReference type="EMBL" id="MAEL01000014">
    <property type="protein sequence ID" value="KAF1305521.1"/>
    <property type="molecule type" value="Genomic_DNA"/>
</dbReference>
<comment type="similarity">
    <text evidence="1">Belongs to the ABC transporter superfamily.</text>
</comment>
<feature type="domain" description="ABC transporter" evidence="5">
    <location>
        <begin position="5"/>
        <end position="233"/>
    </location>
</feature>
<dbReference type="RefSeq" id="WP_161901197.1">
    <property type="nucleotide sequence ID" value="NZ_MAEL01000014.1"/>
</dbReference>
<dbReference type="GO" id="GO:0005524">
    <property type="term" value="F:ATP binding"/>
    <property type="evidence" value="ECO:0007669"/>
    <property type="project" value="UniProtKB-KW"/>
</dbReference>
<dbReference type="InterPro" id="IPR003593">
    <property type="entry name" value="AAA+_ATPase"/>
</dbReference>
<dbReference type="InterPro" id="IPR003439">
    <property type="entry name" value="ABC_transporter-like_ATP-bd"/>
</dbReference>
<dbReference type="Gene3D" id="3.40.50.300">
    <property type="entry name" value="P-loop containing nucleotide triphosphate hydrolases"/>
    <property type="match status" value="1"/>
</dbReference>
<dbReference type="SUPFAM" id="SSF52540">
    <property type="entry name" value="P-loop containing nucleoside triphosphate hydrolases"/>
    <property type="match status" value="1"/>
</dbReference>
<keyword evidence="7" id="KW-1185">Reference proteome</keyword>
<keyword evidence="4 6" id="KW-0067">ATP-binding</keyword>
<keyword evidence="2" id="KW-0813">Transport</keyword>
<sequence>MSNVLSIQNVSKKIGNKQIIHGATFHVEKGEIVGLLGPNGAGKTTLIRMIVGLMKHNGGQINILDYSLDTNFKEAMTEVGAIIENPEFYNYMTGYENLMQYARMSKKEVNKVEIERIIAQVHLENNINQKVKTYSLGMRQRLGVAQALVHQPHLLVLDEPMNGLDPKGMREFREMILLLKANGVSVLVSSHQLSDIEQLADRLVILQKGKITHQVTMAEIHGSGRALLLDTTDNLTVMKILETQGITNIQQEKNYLLIPLDEDIRIELAKQIVEASIGLREMKVKQSTLEDTFLAWTEEGGL</sequence>
<dbReference type="PROSITE" id="PS00211">
    <property type="entry name" value="ABC_TRANSPORTER_1"/>
    <property type="match status" value="1"/>
</dbReference>
<accession>A0ABQ6Z1V9</accession>
<comment type="caution">
    <text evidence="6">The sequence shown here is derived from an EMBL/GenBank/DDBJ whole genome shotgun (WGS) entry which is preliminary data.</text>
</comment>
<dbReference type="PANTHER" id="PTHR43335:SF4">
    <property type="entry name" value="ABC TRANSPORTER, ATP-BINDING PROTEIN"/>
    <property type="match status" value="1"/>
</dbReference>
<dbReference type="PANTHER" id="PTHR43335">
    <property type="entry name" value="ABC TRANSPORTER, ATP-BINDING PROTEIN"/>
    <property type="match status" value="1"/>
</dbReference>
<evidence type="ECO:0000256" key="1">
    <source>
        <dbReference type="ARBA" id="ARBA00005417"/>
    </source>
</evidence>
<evidence type="ECO:0000313" key="6">
    <source>
        <dbReference type="EMBL" id="KAF1305521.1"/>
    </source>
</evidence>
<dbReference type="InterPro" id="IPR027417">
    <property type="entry name" value="P-loop_NTPase"/>
</dbReference>
<dbReference type="Proteomes" id="UP000782705">
    <property type="component" value="Unassembled WGS sequence"/>
</dbReference>
<evidence type="ECO:0000256" key="2">
    <source>
        <dbReference type="ARBA" id="ARBA00022448"/>
    </source>
</evidence>
<evidence type="ECO:0000313" key="7">
    <source>
        <dbReference type="Proteomes" id="UP000782705"/>
    </source>
</evidence>
<dbReference type="SMART" id="SM00382">
    <property type="entry name" value="AAA"/>
    <property type="match status" value="1"/>
</dbReference>
<organism evidence="6 7">
    <name type="scientific">Candidatus Enterococcus willemsii</name>
    <dbReference type="NCBI Taxonomy" id="1857215"/>
    <lineage>
        <taxon>Bacteria</taxon>
        <taxon>Bacillati</taxon>
        <taxon>Bacillota</taxon>
        <taxon>Bacilli</taxon>
        <taxon>Lactobacillales</taxon>
        <taxon>Enterococcaceae</taxon>
        <taxon>Enterococcus</taxon>
    </lineage>
</organism>